<feature type="binding site" evidence="3">
    <location>
        <position position="241"/>
    </location>
    <ligand>
        <name>substrate</name>
    </ligand>
</feature>
<evidence type="ECO:0000313" key="5">
    <source>
        <dbReference type="Proteomes" id="UP000192418"/>
    </source>
</evidence>
<reference evidence="4 5" key="1">
    <citation type="submission" date="2017-04" db="EMBL/GenBank/DDBJ databases">
        <authorList>
            <person name="Afonso C.L."/>
            <person name="Miller P.J."/>
            <person name="Scott M.A."/>
            <person name="Spackman E."/>
            <person name="Goraichik I."/>
            <person name="Dimitrov K.M."/>
            <person name="Suarez D.L."/>
            <person name="Swayne D.E."/>
        </authorList>
    </citation>
    <scope>NUCLEOTIDE SEQUENCE [LARGE SCALE GENOMIC DNA]</scope>
    <source>
        <strain evidence="4 5">DSM 3385</strain>
    </source>
</reference>
<name>A0A1W2EDG9_9BACT</name>
<dbReference type="Gene3D" id="3.40.190.170">
    <property type="entry name" value="Bacterial extracellular solute-binding protein, family 7"/>
    <property type="match status" value="1"/>
</dbReference>
<proteinExistence type="predicted"/>
<dbReference type="PIRSF" id="PIRSF039026">
    <property type="entry name" value="SiaP"/>
    <property type="match status" value="1"/>
</dbReference>
<dbReference type="RefSeq" id="WP_084071467.1">
    <property type="nucleotide sequence ID" value="NZ_FWXY01000029.1"/>
</dbReference>
<feature type="binding site" evidence="2">
    <location>
        <position position="157"/>
    </location>
    <ligand>
        <name>substrate</name>
    </ligand>
</feature>
<keyword evidence="1" id="KW-0732">Signal</keyword>
<dbReference type="Pfam" id="PF03480">
    <property type="entry name" value="DctP"/>
    <property type="match status" value="1"/>
</dbReference>
<keyword evidence="3" id="KW-0479">Metal-binding</keyword>
<dbReference type="GO" id="GO:0055085">
    <property type="term" value="P:transmembrane transport"/>
    <property type="evidence" value="ECO:0007669"/>
    <property type="project" value="InterPro"/>
</dbReference>
<dbReference type="Proteomes" id="UP000192418">
    <property type="component" value="Unassembled WGS sequence"/>
</dbReference>
<dbReference type="STRING" id="1121400.SAMN02746065_12924"/>
<dbReference type="PANTHER" id="PTHR33376:SF5">
    <property type="entry name" value="EXTRACYTOPLASMIC SOLUTE RECEPTOR PROTEIN"/>
    <property type="match status" value="1"/>
</dbReference>
<sequence>MRFSIKLSNVLFCWIIFTALVFPGQHAAAKGPRTLEVHSVFPKGLIFLNESLHHLSTVVETLSQGKLKLYFRGVNEVVSGDELFHAVKTGKIDAAWSWTGYNCDKIPVCELIASMPFGLKAEYSMLWMWNGGGLEILQKGFDNHNIIVMPTHIVISEAAGWYQKEINTIADFKGLRIRIAGIGGEVLSHFGAIPSMIPVEKIFNAIASGQLDALEFTIPDVDQSFGFEKFARYYYFPGWHQPSSWNALMINKKIWNTLSEHERNILTYAARINSSWSLAMSYQRQMSALEMFKSQGVEIRRFSDDILNQLLQVSRKSLKKKSAANALLKQAHQSQVNFMKTVKCWNNLQQAPSQFVMPGDCGNKK</sequence>
<dbReference type="OrthoDB" id="9769667at2"/>
<organism evidence="4 5">
    <name type="scientific">Desulfocicer vacuolatum DSM 3385</name>
    <dbReference type="NCBI Taxonomy" id="1121400"/>
    <lineage>
        <taxon>Bacteria</taxon>
        <taxon>Pseudomonadati</taxon>
        <taxon>Thermodesulfobacteriota</taxon>
        <taxon>Desulfobacteria</taxon>
        <taxon>Desulfobacterales</taxon>
        <taxon>Desulfobacteraceae</taxon>
        <taxon>Desulfocicer</taxon>
    </lineage>
</organism>
<dbReference type="PANTHER" id="PTHR33376">
    <property type="match status" value="1"/>
</dbReference>
<dbReference type="EMBL" id="FWXY01000029">
    <property type="protein sequence ID" value="SMD07707.1"/>
    <property type="molecule type" value="Genomic_DNA"/>
</dbReference>
<evidence type="ECO:0000256" key="2">
    <source>
        <dbReference type="PIRSR" id="PIRSR039026-1"/>
    </source>
</evidence>
<dbReference type="AlphaFoldDB" id="A0A1W2EDG9"/>
<protein>
    <submittedName>
        <fullName evidence="4">TRAP-type mannitol/chloroaromatic compound transport system, substrate-binding protein</fullName>
    </submittedName>
</protein>
<accession>A0A1W2EDG9</accession>
<gene>
    <name evidence="4" type="ORF">SAMN02746065_12924</name>
</gene>
<feature type="binding site" evidence="3">
    <location>
        <position position="215"/>
    </location>
    <ligand>
        <name>substrate</name>
    </ligand>
</feature>
<evidence type="ECO:0000256" key="1">
    <source>
        <dbReference type="ARBA" id="ARBA00022729"/>
    </source>
</evidence>
<evidence type="ECO:0000256" key="3">
    <source>
        <dbReference type="PIRSR" id="PIRSR039026-2"/>
    </source>
</evidence>
<dbReference type="GO" id="GO:0031317">
    <property type="term" value="C:tripartite ATP-independent periplasmic transporter complex"/>
    <property type="evidence" value="ECO:0007669"/>
    <property type="project" value="InterPro"/>
</dbReference>
<feature type="binding site" evidence="2">
    <location>
        <position position="178"/>
    </location>
    <ligand>
        <name>substrate</name>
    </ligand>
</feature>
<dbReference type="InterPro" id="IPR026289">
    <property type="entry name" value="SBP_TakP-like"/>
</dbReference>
<dbReference type="Gene3D" id="3.40.190.10">
    <property type="entry name" value="Periplasmic binding protein-like II"/>
    <property type="match status" value="1"/>
</dbReference>
<feature type="binding site" evidence="3">
    <location>
        <position position="216"/>
    </location>
    <ligand>
        <name>Na(+)</name>
        <dbReference type="ChEBI" id="CHEBI:29101"/>
    </ligand>
</feature>
<evidence type="ECO:0000313" key="4">
    <source>
        <dbReference type="EMBL" id="SMD07707.1"/>
    </source>
</evidence>
<dbReference type="InterPro" id="IPR018389">
    <property type="entry name" value="DctP_fam"/>
</dbReference>
<dbReference type="GO" id="GO:0046872">
    <property type="term" value="F:metal ion binding"/>
    <property type="evidence" value="ECO:0007669"/>
    <property type="project" value="UniProtKB-KW"/>
</dbReference>
<keyword evidence="5" id="KW-1185">Reference proteome</keyword>
<dbReference type="InterPro" id="IPR038404">
    <property type="entry name" value="TRAP_DctP_sf"/>
</dbReference>